<organism evidence="2">
    <name type="scientific">hydrothermal vent metagenome</name>
    <dbReference type="NCBI Taxonomy" id="652676"/>
    <lineage>
        <taxon>unclassified sequences</taxon>
        <taxon>metagenomes</taxon>
        <taxon>ecological metagenomes</taxon>
    </lineage>
</organism>
<name>A0A3B0WDQ2_9ZZZZ</name>
<dbReference type="InterPro" id="IPR029044">
    <property type="entry name" value="Nucleotide-diphossugar_trans"/>
</dbReference>
<sequence length="213" mass="23915">MVEQKIIAVIPALNEEQTISKVINGVKGYVDEVILIDDGSVDNTAELAKKEGAVVLSNEENLGYERSIDYGFALAAKREATIILTFDGDGQHSPEDIPHMVEPILKGEADIVTGVRAYYPRVTEYLFALVAKIKADIKDPLCGFKAYHVKVYKDLGYFDRNSSIGVQFIFNAKKKGYRIAQRNITIKKRKDVSRFGRKLEANWKIFKAIVKTI</sequence>
<dbReference type="CDD" id="cd04179">
    <property type="entry name" value="DPM_DPG-synthase_like"/>
    <property type="match status" value="1"/>
</dbReference>
<dbReference type="InterPro" id="IPR050256">
    <property type="entry name" value="Glycosyltransferase_2"/>
</dbReference>
<feature type="domain" description="Glycosyltransferase 2-like" evidence="1">
    <location>
        <begin position="9"/>
        <end position="123"/>
    </location>
</feature>
<dbReference type="PANTHER" id="PTHR48090:SF7">
    <property type="entry name" value="RFBJ PROTEIN"/>
    <property type="match status" value="1"/>
</dbReference>
<dbReference type="InterPro" id="IPR001173">
    <property type="entry name" value="Glyco_trans_2-like"/>
</dbReference>
<dbReference type="PANTHER" id="PTHR48090">
    <property type="entry name" value="UNDECAPRENYL-PHOSPHATE 4-DEOXY-4-FORMAMIDO-L-ARABINOSE TRANSFERASE-RELATED"/>
    <property type="match status" value="1"/>
</dbReference>
<reference evidence="2" key="1">
    <citation type="submission" date="2018-06" db="EMBL/GenBank/DDBJ databases">
        <authorList>
            <person name="Zhirakovskaya E."/>
        </authorList>
    </citation>
    <scope>NUCLEOTIDE SEQUENCE</scope>
</reference>
<gene>
    <name evidence="2" type="ORF">MNBD_GAMMA03-466</name>
</gene>
<dbReference type="EMBL" id="UOFC01000233">
    <property type="protein sequence ID" value="VAW48807.1"/>
    <property type="molecule type" value="Genomic_DNA"/>
</dbReference>
<dbReference type="SUPFAM" id="SSF53448">
    <property type="entry name" value="Nucleotide-diphospho-sugar transferases"/>
    <property type="match status" value="1"/>
</dbReference>
<evidence type="ECO:0000259" key="1">
    <source>
        <dbReference type="Pfam" id="PF00535"/>
    </source>
</evidence>
<proteinExistence type="predicted"/>
<evidence type="ECO:0000313" key="2">
    <source>
        <dbReference type="EMBL" id="VAW48807.1"/>
    </source>
</evidence>
<dbReference type="AlphaFoldDB" id="A0A3B0WDQ2"/>
<dbReference type="Pfam" id="PF00535">
    <property type="entry name" value="Glycos_transf_2"/>
    <property type="match status" value="1"/>
</dbReference>
<accession>A0A3B0WDQ2</accession>
<protein>
    <recommendedName>
        <fullName evidence="1">Glycosyltransferase 2-like domain-containing protein</fullName>
    </recommendedName>
</protein>
<dbReference type="Gene3D" id="3.90.550.10">
    <property type="entry name" value="Spore Coat Polysaccharide Biosynthesis Protein SpsA, Chain A"/>
    <property type="match status" value="1"/>
</dbReference>